<feature type="domain" description="Peptidase S9 prolyl oligopeptidase catalytic" evidence="4">
    <location>
        <begin position="515"/>
        <end position="607"/>
    </location>
</feature>
<dbReference type="InterPro" id="IPR051167">
    <property type="entry name" value="Prolyl_oligopep/macrocyclase"/>
</dbReference>
<dbReference type="Pfam" id="PF02897">
    <property type="entry name" value="Peptidase_S9_N"/>
    <property type="match status" value="1"/>
</dbReference>
<evidence type="ECO:0000313" key="6">
    <source>
        <dbReference type="EMBL" id="CAG7728497.1"/>
    </source>
</evidence>
<dbReference type="GO" id="GO:0070012">
    <property type="term" value="F:oligopeptidase activity"/>
    <property type="evidence" value="ECO:0007669"/>
    <property type="project" value="TreeGrafter"/>
</dbReference>
<dbReference type="PANTHER" id="PTHR42881">
    <property type="entry name" value="PROLYL ENDOPEPTIDASE"/>
    <property type="match status" value="1"/>
</dbReference>
<dbReference type="FunFam" id="2.130.10.120:FF:000001">
    <property type="entry name" value="Prolyl endopeptidase"/>
    <property type="match status" value="1"/>
</dbReference>
<proteinExistence type="predicted"/>
<dbReference type="InterPro" id="IPR023302">
    <property type="entry name" value="Pept_S9A_N"/>
</dbReference>
<dbReference type="InterPro" id="IPR001375">
    <property type="entry name" value="Peptidase_S9_cat"/>
</dbReference>
<evidence type="ECO:0000313" key="7">
    <source>
        <dbReference type="Proteomes" id="UP000708208"/>
    </source>
</evidence>
<name>A0A8J2K1V5_9HEXA</name>
<protein>
    <recommendedName>
        <fullName evidence="1">Prolyl endopeptidase</fullName>
    </recommendedName>
    <alternativeName>
        <fullName evidence="3">Post-proline cleaving enzyme</fullName>
    </alternativeName>
</protein>
<dbReference type="GO" id="GO:0004252">
    <property type="term" value="F:serine-type endopeptidase activity"/>
    <property type="evidence" value="ECO:0007669"/>
    <property type="project" value="InterPro"/>
</dbReference>
<keyword evidence="7" id="KW-1185">Reference proteome</keyword>
<dbReference type="Proteomes" id="UP000708208">
    <property type="component" value="Unassembled WGS sequence"/>
</dbReference>
<evidence type="ECO:0000259" key="4">
    <source>
        <dbReference type="Pfam" id="PF00326"/>
    </source>
</evidence>
<comment type="caution">
    <text evidence="6">The sequence shown here is derived from an EMBL/GenBank/DDBJ whole genome shotgun (WGS) entry which is preliminary data.</text>
</comment>
<gene>
    <name evidence="6" type="ORF">AFUS01_LOCUS17270</name>
</gene>
<dbReference type="AlphaFoldDB" id="A0A8J2K1V5"/>
<dbReference type="GO" id="GO:0005829">
    <property type="term" value="C:cytosol"/>
    <property type="evidence" value="ECO:0007669"/>
    <property type="project" value="TreeGrafter"/>
</dbReference>
<keyword evidence="2" id="KW-0378">Hydrolase</keyword>
<dbReference type="Pfam" id="PF00326">
    <property type="entry name" value="Peptidase_S9"/>
    <property type="match status" value="1"/>
</dbReference>
<evidence type="ECO:0000256" key="3">
    <source>
        <dbReference type="ARBA" id="ARBA00029698"/>
    </source>
</evidence>
<accession>A0A8J2K1V5</accession>
<dbReference type="OrthoDB" id="248387at2759"/>
<dbReference type="InterPro" id="IPR002471">
    <property type="entry name" value="Pept_S9_AS"/>
</dbReference>
<organism evidence="6 7">
    <name type="scientific">Allacma fusca</name>
    <dbReference type="NCBI Taxonomy" id="39272"/>
    <lineage>
        <taxon>Eukaryota</taxon>
        <taxon>Metazoa</taxon>
        <taxon>Ecdysozoa</taxon>
        <taxon>Arthropoda</taxon>
        <taxon>Hexapoda</taxon>
        <taxon>Collembola</taxon>
        <taxon>Symphypleona</taxon>
        <taxon>Sminthuridae</taxon>
        <taxon>Allacma</taxon>
    </lineage>
</organism>
<reference evidence="6" key="1">
    <citation type="submission" date="2021-06" db="EMBL/GenBank/DDBJ databases">
        <authorList>
            <person name="Hodson N. C."/>
            <person name="Mongue J. A."/>
            <person name="Jaron S. K."/>
        </authorList>
    </citation>
    <scope>NUCLEOTIDE SEQUENCE</scope>
</reference>
<sequence length="690" mass="78365">MKGVLIHFLVAANLLKFPYPKVYRDETFVDYFHGVEVPDPYHWLEDLESDETNDFVEAQLNLTYRFLSSIPNRQGIEKAYTKYINYNVYGLPVQKANKYFFTENTGEHHEILFVQESLDAEPKVLFDPNLLPEYWTFSLGEMTLSNDGSILAYHLSKFGSDWQTIHFRNLSTKMDLPEVLEHSKGPDVSWTHDNQGVFYSRFPVEDGEVTSTNNKLYYHKIGTNQSEDVLILEFPMNPKWSMAAEVTDDGKYLVIIVADNAQDNALYIAKLDGSRILPGFNNSVVPVIESVHEASYDYITNFNSVFLFVTNKDTNNARVISIDVDKVIESYMAGGPYGKIEQTVVIPEDPTKVLEWAYPIKNDTLLLGYIQDVKNTLEMVSIGNVSKRTTFTLPEHGHIGDVAGSYPESDEFFFKFQSFLNPGTIYRCKIQNQEFDCQVYKQAKAERADPQKFVVQQKFFKSKDGTSVPMYIIHRKGAVFNGTTPTILTGYGGFSEPVLPEYDIMKLFFVEYFHGVFAIANIRGGGEYGKHWVEEGSRFKKQNTFDDFIAAAEYLIRANYTNSKNLVIKGSSNGGLLIAACVNQRPDLFGAGIVHVGVLDMLQLQYKIGSHAKQTNPLLLRVSDEHGHDESTVEFDTDIFAFCAESLGWRPFKSQPVIERRNLASSLVFNSLTLWLITCATILPTVFFEL</sequence>
<dbReference type="EMBL" id="CAJVCH010164522">
    <property type="protein sequence ID" value="CAG7728497.1"/>
    <property type="molecule type" value="Genomic_DNA"/>
</dbReference>
<feature type="domain" description="Peptidase S9A N-terminal" evidence="5">
    <location>
        <begin position="20"/>
        <end position="435"/>
    </location>
</feature>
<evidence type="ECO:0000256" key="1">
    <source>
        <dbReference type="ARBA" id="ARBA00016310"/>
    </source>
</evidence>
<dbReference type="PANTHER" id="PTHR42881:SF2">
    <property type="entry name" value="PROLYL ENDOPEPTIDASE"/>
    <property type="match status" value="1"/>
</dbReference>
<evidence type="ECO:0000256" key="2">
    <source>
        <dbReference type="ARBA" id="ARBA00022801"/>
    </source>
</evidence>
<evidence type="ECO:0000259" key="5">
    <source>
        <dbReference type="Pfam" id="PF02897"/>
    </source>
</evidence>
<dbReference type="PROSITE" id="PS00708">
    <property type="entry name" value="PRO_ENDOPEP_SER"/>
    <property type="match status" value="1"/>
</dbReference>
<dbReference type="GO" id="GO:0006508">
    <property type="term" value="P:proteolysis"/>
    <property type="evidence" value="ECO:0007669"/>
    <property type="project" value="InterPro"/>
</dbReference>